<gene>
    <name evidence="2" type="ORF">FWK35_00030279</name>
</gene>
<feature type="region of interest" description="Disordered" evidence="1">
    <location>
        <begin position="579"/>
        <end position="600"/>
    </location>
</feature>
<protein>
    <recommendedName>
        <fullName evidence="4">DUF4806 domain-containing protein</fullName>
    </recommendedName>
</protein>
<sequence length="630" mass="71410">MIKSYRSKSRKIQQEIKLMDNGMVGLTTKNTDDNFNLSEHQDTLNFESSNIPENNLITDLINDNSLSFNDATFSLSPPLGIAQIQSCSIELNSSSSTDQYESNNCSEPELISKNLLEWSIQFGICQNAFTSLLKILKEHKCFEKTLPMDFRTLLGSGSSKVVGIKQVNPGIYYHFGLEAGIKRFPKHCTGGDTIMLNIGIDGLPLTKSSSSAFWPILAYIFPFNNDIFPIGIYWGNEKPTDSNQYMHDFVYEAKNIIENGIIVNGSLKKVSIFVFSYDTPAKSFVLKTKGHSGFSSCNRCIQEKEYLKNRVCFPYQKNCITKRTHENYINRTYDDHHVSSELSNIIEIPGIDVVKNFSLDYMHLICLGVMKKLIILWIHKGPLNVRLPSRKTQKITSSLLKLKKYITCDFSRKPREVEAIHRWKATEMRQFLLYTGPLVLKDVLSHECYVHFHSLNSLIEARMKANKAKNTSDLSSADQITVRKTRFRSSVNNSDSTVDDEDRDPMYSNDGENNSKFLFSVDDEKLLCDPMMCSNDVSLGTSSSSELCGINTDKNKLLQSQLVEDICKSISLENNRRKCLTTPKSDGSKSLEKSSSYETPPYYDYLDTIQSSSTAYTTPTTKHVHSTQKN</sequence>
<evidence type="ECO:0008006" key="4">
    <source>
        <dbReference type="Google" id="ProtNLM"/>
    </source>
</evidence>
<feature type="region of interest" description="Disordered" evidence="1">
    <location>
        <begin position="487"/>
        <end position="511"/>
    </location>
</feature>
<evidence type="ECO:0000256" key="1">
    <source>
        <dbReference type="SAM" id="MobiDB-lite"/>
    </source>
</evidence>
<dbReference type="AlphaFoldDB" id="A0A6G0W0R1"/>
<dbReference type="Proteomes" id="UP000478052">
    <property type="component" value="Unassembled WGS sequence"/>
</dbReference>
<evidence type="ECO:0000313" key="3">
    <source>
        <dbReference type="Proteomes" id="UP000478052"/>
    </source>
</evidence>
<name>A0A6G0W0R1_APHCR</name>
<evidence type="ECO:0000313" key="2">
    <source>
        <dbReference type="EMBL" id="KAF0713694.1"/>
    </source>
</evidence>
<dbReference type="EMBL" id="VUJU01010592">
    <property type="protein sequence ID" value="KAF0713694.1"/>
    <property type="molecule type" value="Genomic_DNA"/>
</dbReference>
<accession>A0A6G0W0R1</accession>
<comment type="caution">
    <text evidence="2">The sequence shown here is derived from an EMBL/GenBank/DDBJ whole genome shotgun (WGS) entry which is preliminary data.</text>
</comment>
<proteinExistence type="predicted"/>
<dbReference type="OrthoDB" id="6622109at2759"/>
<organism evidence="2 3">
    <name type="scientific">Aphis craccivora</name>
    <name type="common">Cowpea aphid</name>
    <dbReference type="NCBI Taxonomy" id="307492"/>
    <lineage>
        <taxon>Eukaryota</taxon>
        <taxon>Metazoa</taxon>
        <taxon>Ecdysozoa</taxon>
        <taxon>Arthropoda</taxon>
        <taxon>Hexapoda</taxon>
        <taxon>Insecta</taxon>
        <taxon>Pterygota</taxon>
        <taxon>Neoptera</taxon>
        <taxon>Paraneoptera</taxon>
        <taxon>Hemiptera</taxon>
        <taxon>Sternorrhyncha</taxon>
        <taxon>Aphidomorpha</taxon>
        <taxon>Aphidoidea</taxon>
        <taxon>Aphididae</taxon>
        <taxon>Aphidini</taxon>
        <taxon>Aphis</taxon>
        <taxon>Aphis</taxon>
    </lineage>
</organism>
<dbReference type="PANTHER" id="PTHR33053">
    <property type="entry name" value="PROTEIN, PUTATIVE-RELATED"/>
    <property type="match status" value="1"/>
</dbReference>
<keyword evidence="3" id="KW-1185">Reference proteome</keyword>
<reference evidence="2 3" key="1">
    <citation type="submission" date="2019-08" db="EMBL/GenBank/DDBJ databases">
        <title>Whole genome of Aphis craccivora.</title>
        <authorList>
            <person name="Voronova N.V."/>
            <person name="Shulinski R.S."/>
            <person name="Bandarenka Y.V."/>
            <person name="Zhorov D.G."/>
            <person name="Warner D."/>
        </authorList>
    </citation>
    <scope>NUCLEOTIDE SEQUENCE [LARGE SCALE GENOMIC DNA]</scope>
    <source>
        <strain evidence="2">180601</strain>
        <tissue evidence="2">Whole Body</tissue>
    </source>
</reference>